<gene>
    <name evidence="2" type="ORF">NX774_13150</name>
</gene>
<evidence type="ECO:0000256" key="1">
    <source>
        <dbReference type="SAM" id="Phobius"/>
    </source>
</evidence>
<dbReference type="Proteomes" id="UP001206126">
    <property type="component" value="Unassembled WGS sequence"/>
</dbReference>
<organism evidence="2 3">
    <name type="scientific">Massilia agilis</name>
    <dbReference type="NCBI Taxonomy" id="1811226"/>
    <lineage>
        <taxon>Bacteria</taxon>
        <taxon>Pseudomonadati</taxon>
        <taxon>Pseudomonadota</taxon>
        <taxon>Betaproteobacteria</taxon>
        <taxon>Burkholderiales</taxon>
        <taxon>Oxalobacteraceae</taxon>
        <taxon>Telluria group</taxon>
        <taxon>Massilia</taxon>
    </lineage>
</organism>
<keyword evidence="1" id="KW-0812">Transmembrane</keyword>
<name>A0ABT2DC43_9BURK</name>
<dbReference type="EMBL" id="JANUHB010000002">
    <property type="protein sequence ID" value="MCS0808870.1"/>
    <property type="molecule type" value="Genomic_DNA"/>
</dbReference>
<keyword evidence="1" id="KW-0472">Membrane</keyword>
<protein>
    <submittedName>
        <fullName evidence="2">Uncharacterized protein</fullName>
    </submittedName>
</protein>
<evidence type="ECO:0000313" key="3">
    <source>
        <dbReference type="Proteomes" id="UP001206126"/>
    </source>
</evidence>
<evidence type="ECO:0000313" key="2">
    <source>
        <dbReference type="EMBL" id="MCS0808870.1"/>
    </source>
</evidence>
<keyword evidence="1" id="KW-1133">Transmembrane helix</keyword>
<sequence>MSDIHDPALDLRGIARGAIGIAVMIVLAATAAWFAWTRWTPPGARGDPNGPLDFSVDGARLKSAPTAERKAYFDQKERLLHSWQWVDRQAGIARIPVEEAMAVLARQDAARRQAARAGERP</sequence>
<reference evidence="2 3" key="1">
    <citation type="submission" date="2022-08" db="EMBL/GenBank/DDBJ databases">
        <title>Reclassification of Massilia species as members of the genera Telluria, Duganella, Pseudoduganella, Mokoshia gen. nov. and Zemynaea gen. nov. using orthogonal and non-orthogonal genome-based approaches.</title>
        <authorList>
            <person name="Bowman J.P."/>
        </authorList>
    </citation>
    <scope>NUCLEOTIDE SEQUENCE [LARGE SCALE GENOMIC DNA]</scope>
    <source>
        <strain evidence="2 3">JCM 31605</strain>
    </source>
</reference>
<dbReference type="RefSeq" id="WP_258822623.1">
    <property type="nucleotide sequence ID" value="NZ_JANUHB010000002.1"/>
</dbReference>
<keyword evidence="3" id="KW-1185">Reference proteome</keyword>
<accession>A0ABT2DC43</accession>
<feature type="transmembrane region" description="Helical" evidence="1">
    <location>
        <begin position="14"/>
        <end position="36"/>
    </location>
</feature>
<proteinExistence type="predicted"/>
<comment type="caution">
    <text evidence="2">The sequence shown here is derived from an EMBL/GenBank/DDBJ whole genome shotgun (WGS) entry which is preliminary data.</text>
</comment>